<dbReference type="WBParaSite" id="PTRK_0001375100.1">
    <property type="protein sequence ID" value="PTRK_0001375100.1"/>
    <property type="gene ID" value="PTRK_0001375100"/>
</dbReference>
<evidence type="ECO:0000313" key="1">
    <source>
        <dbReference type="Proteomes" id="UP000038045"/>
    </source>
</evidence>
<proteinExistence type="predicted"/>
<dbReference type="STRING" id="131310.A0A0N4ZY78"/>
<evidence type="ECO:0000313" key="2">
    <source>
        <dbReference type="WBParaSite" id="PTRK_0001375100.1"/>
    </source>
</evidence>
<protein>
    <submittedName>
        <fullName evidence="2">Ovule protein</fullName>
    </submittedName>
</protein>
<sequence length="100" mass="10920">MASPTDVNVPVSKPNGKTKVTNFFKRNKDVIKEWAEISSIHGIPHAAAAGTTIATVSRYDEMDFPAVTVCHSSPYSAKKIGNSDHVYLKNVIQAYKSLNN</sequence>
<accession>A0A0N4ZY78</accession>
<reference evidence="2" key="1">
    <citation type="submission" date="2017-02" db="UniProtKB">
        <authorList>
            <consortium name="WormBaseParasite"/>
        </authorList>
    </citation>
    <scope>IDENTIFICATION</scope>
</reference>
<keyword evidence="1" id="KW-1185">Reference proteome</keyword>
<dbReference type="AlphaFoldDB" id="A0A0N4ZY78"/>
<dbReference type="Proteomes" id="UP000038045">
    <property type="component" value="Unplaced"/>
</dbReference>
<organism evidence="1 2">
    <name type="scientific">Parastrongyloides trichosuri</name>
    <name type="common">Possum-specific nematode worm</name>
    <dbReference type="NCBI Taxonomy" id="131310"/>
    <lineage>
        <taxon>Eukaryota</taxon>
        <taxon>Metazoa</taxon>
        <taxon>Ecdysozoa</taxon>
        <taxon>Nematoda</taxon>
        <taxon>Chromadorea</taxon>
        <taxon>Rhabditida</taxon>
        <taxon>Tylenchina</taxon>
        <taxon>Panagrolaimomorpha</taxon>
        <taxon>Strongyloidoidea</taxon>
        <taxon>Strongyloididae</taxon>
        <taxon>Parastrongyloides</taxon>
    </lineage>
</organism>
<name>A0A0N4ZY78_PARTI</name>